<comment type="caution">
    <text evidence="1">The sequence shown here is derived from an EMBL/GenBank/DDBJ whole genome shotgun (WGS) entry which is preliminary data.</text>
</comment>
<dbReference type="Proteomes" id="UP000799754">
    <property type="component" value="Unassembled WGS sequence"/>
</dbReference>
<keyword evidence="2" id="KW-1185">Reference proteome</keyword>
<protein>
    <submittedName>
        <fullName evidence="1">Uncharacterized protein</fullName>
    </submittedName>
</protein>
<evidence type="ECO:0000313" key="1">
    <source>
        <dbReference type="EMBL" id="KAF2622838.1"/>
    </source>
</evidence>
<organism evidence="1 2">
    <name type="scientific">Macroventuria anomochaeta</name>
    <dbReference type="NCBI Taxonomy" id="301207"/>
    <lineage>
        <taxon>Eukaryota</taxon>
        <taxon>Fungi</taxon>
        <taxon>Dikarya</taxon>
        <taxon>Ascomycota</taxon>
        <taxon>Pezizomycotina</taxon>
        <taxon>Dothideomycetes</taxon>
        <taxon>Pleosporomycetidae</taxon>
        <taxon>Pleosporales</taxon>
        <taxon>Pleosporineae</taxon>
        <taxon>Didymellaceae</taxon>
        <taxon>Macroventuria</taxon>
    </lineage>
</organism>
<gene>
    <name evidence="1" type="ORF">BU25DRAFT_351311</name>
</gene>
<name>A0ACB6RNY7_9PLEO</name>
<sequence>TCGADTYHLHKTIVCTRSEFFKRSERFTAGKEAAENKVDLPEDDPSPIKVLIQYLYENEHEPKLPTIDKSNVYTEINIQSSGTWTPSRLPSYRLPTILQMWSGFCEICCPNYVSPFQGLREDSSQLLLHARMYKLGDKYTVIDLKELAREKLSRACEHFAPAVRCAFSTTPDTNVVLRSIIINVPSKHVEISGKPDIEILLHEFNDPAVGLPKRRTKQQI</sequence>
<feature type="non-terminal residue" evidence="1">
    <location>
        <position position="1"/>
    </location>
</feature>
<proteinExistence type="predicted"/>
<accession>A0ACB6RNY7</accession>
<reference evidence="1" key="1">
    <citation type="journal article" date="2020" name="Stud. Mycol.">
        <title>101 Dothideomycetes genomes: a test case for predicting lifestyles and emergence of pathogens.</title>
        <authorList>
            <person name="Haridas S."/>
            <person name="Albert R."/>
            <person name="Binder M."/>
            <person name="Bloem J."/>
            <person name="Labutti K."/>
            <person name="Salamov A."/>
            <person name="Andreopoulos B."/>
            <person name="Baker S."/>
            <person name="Barry K."/>
            <person name="Bills G."/>
            <person name="Bluhm B."/>
            <person name="Cannon C."/>
            <person name="Castanera R."/>
            <person name="Culley D."/>
            <person name="Daum C."/>
            <person name="Ezra D."/>
            <person name="Gonzalez J."/>
            <person name="Henrissat B."/>
            <person name="Kuo A."/>
            <person name="Liang C."/>
            <person name="Lipzen A."/>
            <person name="Lutzoni F."/>
            <person name="Magnuson J."/>
            <person name="Mondo S."/>
            <person name="Nolan M."/>
            <person name="Ohm R."/>
            <person name="Pangilinan J."/>
            <person name="Park H.-J."/>
            <person name="Ramirez L."/>
            <person name="Alfaro M."/>
            <person name="Sun H."/>
            <person name="Tritt A."/>
            <person name="Yoshinaga Y."/>
            <person name="Zwiers L.-H."/>
            <person name="Turgeon B."/>
            <person name="Goodwin S."/>
            <person name="Spatafora J."/>
            <person name="Crous P."/>
            <person name="Grigoriev I."/>
        </authorList>
    </citation>
    <scope>NUCLEOTIDE SEQUENCE</scope>
    <source>
        <strain evidence="1">CBS 525.71</strain>
    </source>
</reference>
<evidence type="ECO:0000313" key="2">
    <source>
        <dbReference type="Proteomes" id="UP000799754"/>
    </source>
</evidence>
<dbReference type="EMBL" id="MU006741">
    <property type="protein sequence ID" value="KAF2622838.1"/>
    <property type="molecule type" value="Genomic_DNA"/>
</dbReference>